<sequence length="584" mass="66087">MMMETSGAMAMTSRSPCCRHARAPRRCSRERAVRLWALLVAVVALWSSCGVAATAPAPSATKARRLDVVAPMDGAFATIFYDHGQDSDDMLLAIRVLMRSIRDSHTQYRKMVIVPSDGLRASSRETFLRDDPQIEIIRAEIPNVFRHHTLTEPRAQLLHMRNKLVLWDDPLLSKMQRIVYLDPENVVLSNLDEIFACAQFCAVDNGQSIVYANSLLVVSPASVAARNLYSDAIDAFMISGREYEYTGIAQGFLPGLFEALEESPLFNVDEPADSDDAFEIEASKSVVRRLPFYYSINHMVFYERLNWDLYKCNKKNASTNEIPGPLLSYKYSGATVKPWFWLPYTYFQVFWYWQDVRERLQEDHVGFFLSKLVSQTVLFGLAWVAYVALCLKLRNEPNGRTRRLSSWGLPAPGNAESLTVDIFNSRVVRKACQISCNVLYAVSSTPVVSSIVVMLAIMWVSIMCVPGTMHPRFACLLWAHLLDSLVMTVLVVYSIAYTMSTAQWKKDEVPSTLALLGDAIVDAGRRLPLLVMFQGLFLWVISRTDLFQNPVLRPTVLLSLLGLLCFVQSRIIAREMARVTRQKW</sequence>
<dbReference type="PANTHER" id="PTHR11183">
    <property type="entry name" value="GLYCOGENIN SUBFAMILY MEMBER"/>
    <property type="match status" value="1"/>
</dbReference>
<keyword evidence="1" id="KW-0472">Membrane</keyword>
<feature type="transmembrane region" description="Helical" evidence="1">
    <location>
        <begin position="477"/>
        <end position="496"/>
    </location>
</feature>
<feature type="transmembrane region" description="Helical" evidence="1">
    <location>
        <begin position="372"/>
        <end position="393"/>
    </location>
</feature>
<feature type="transmembrane region" description="Helical" evidence="1">
    <location>
        <begin position="527"/>
        <end position="544"/>
    </location>
</feature>
<dbReference type="InterPro" id="IPR029044">
    <property type="entry name" value="Nucleotide-diphossugar_trans"/>
</dbReference>
<protein>
    <recommendedName>
        <fullName evidence="4">Transmembrane protein</fullName>
    </recommendedName>
</protein>
<name>A0AAD5Q4L7_PYTIN</name>
<organism evidence="2 3">
    <name type="scientific">Pythium insidiosum</name>
    <name type="common">Pythiosis disease agent</name>
    <dbReference type="NCBI Taxonomy" id="114742"/>
    <lineage>
        <taxon>Eukaryota</taxon>
        <taxon>Sar</taxon>
        <taxon>Stramenopiles</taxon>
        <taxon>Oomycota</taxon>
        <taxon>Peronosporomycetes</taxon>
        <taxon>Pythiales</taxon>
        <taxon>Pythiaceae</taxon>
        <taxon>Pythium</taxon>
    </lineage>
</organism>
<dbReference type="AlphaFoldDB" id="A0AAD5Q4L7"/>
<evidence type="ECO:0000256" key="1">
    <source>
        <dbReference type="SAM" id="Phobius"/>
    </source>
</evidence>
<comment type="caution">
    <text evidence="2">The sequence shown here is derived from an EMBL/GenBank/DDBJ whole genome shotgun (WGS) entry which is preliminary data.</text>
</comment>
<accession>A0AAD5Q4L7</accession>
<keyword evidence="1" id="KW-1133">Transmembrane helix</keyword>
<evidence type="ECO:0000313" key="2">
    <source>
        <dbReference type="EMBL" id="KAJ0397178.1"/>
    </source>
</evidence>
<keyword evidence="3" id="KW-1185">Reference proteome</keyword>
<dbReference type="Gene3D" id="3.90.550.10">
    <property type="entry name" value="Spore Coat Polysaccharide Biosynthesis Protein SpsA, Chain A"/>
    <property type="match status" value="1"/>
</dbReference>
<dbReference type="InterPro" id="IPR050587">
    <property type="entry name" value="GNT1/Glycosyltrans_8"/>
</dbReference>
<reference evidence="2" key="1">
    <citation type="submission" date="2021-12" db="EMBL/GenBank/DDBJ databases">
        <title>Prjna785345.</title>
        <authorList>
            <person name="Rujirawat T."/>
            <person name="Krajaejun T."/>
        </authorList>
    </citation>
    <scope>NUCLEOTIDE SEQUENCE</scope>
    <source>
        <strain evidence="2">Pi057C3</strain>
    </source>
</reference>
<feature type="transmembrane region" description="Helical" evidence="1">
    <location>
        <begin position="438"/>
        <end position="462"/>
    </location>
</feature>
<evidence type="ECO:0008006" key="4">
    <source>
        <dbReference type="Google" id="ProtNLM"/>
    </source>
</evidence>
<evidence type="ECO:0000313" key="3">
    <source>
        <dbReference type="Proteomes" id="UP001209570"/>
    </source>
</evidence>
<dbReference type="Proteomes" id="UP001209570">
    <property type="component" value="Unassembled WGS sequence"/>
</dbReference>
<proteinExistence type="predicted"/>
<keyword evidence="1" id="KW-0812">Transmembrane</keyword>
<dbReference type="EMBL" id="JAKCXM010000263">
    <property type="protein sequence ID" value="KAJ0397178.1"/>
    <property type="molecule type" value="Genomic_DNA"/>
</dbReference>
<dbReference type="SUPFAM" id="SSF53448">
    <property type="entry name" value="Nucleotide-diphospho-sugar transferases"/>
    <property type="match status" value="1"/>
</dbReference>
<gene>
    <name evidence="2" type="ORF">P43SY_005105</name>
</gene>
<feature type="transmembrane region" description="Helical" evidence="1">
    <location>
        <begin position="556"/>
        <end position="573"/>
    </location>
</feature>